<reference evidence="2 3" key="1">
    <citation type="submission" date="2024-02" db="EMBL/GenBank/DDBJ databases">
        <title>FIRST GENOME SEQUENCES OF Leishmania (Viannia) shawi, Leishmania (Viannia) lindenbergi AND Leishmania (Viannia) utingensis.</title>
        <authorList>
            <person name="Resadore F."/>
            <person name="Custodio M.G.F."/>
            <person name="Boite M.C."/>
            <person name="Cupolillo E."/>
            <person name="Ferreira G.E.M."/>
        </authorList>
    </citation>
    <scope>NUCLEOTIDE SEQUENCE [LARGE SCALE GENOMIC DNA]</scope>
    <source>
        <strain evidence="2 3">MHOM/BR/1966/M15733</strain>
    </source>
</reference>
<comment type="caution">
    <text evidence="2">The sequence shown here is derived from an EMBL/GenBank/DDBJ whole genome shotgun (WGS) entry which is preliminary data.</text>
</comment>
<feature type="region of interest" description="Disordered" evidence="1">
    <location>
        <begin position="1714"/>
        <end position="1775"/>
    </location>
</feature>
<feature type="compositionally biased region" description="Polar residues" evidence="1">
    <location>
        <begin position="1385"/>
        <end position="1402"/>
    </location>
</feature>
<dbReference type="EMBL" id="JBAMZK010000006">
    <property type="protein sequence ID" value="KAL0513012.1"/>
    <property type="molecule type" value="Genomic_DNA"/>
</dbReference>
<feature type="compositionally biased region" description="Low complexity" evidence="1">
    <location>
        <begin position="1298"/>
        <end position="1308"/>
    </location>
</feature>
<feature type="region of interest" description="Disordered" evidence="1">
    <location>
        <begin position="1335"/>
        <end position="1371"/>
    </location>
</feature>
<feature type="compositionally biased region" description="Polar residues" evidence="1">
    <location>
        <begin position="1430"/>
        <end position="1439"/>
    </location>
</feature>
<feature type="compositionally biased region" description="Low complexity" evidence="1">
    <location>
        <begin position="587"/>
        <end position="609"/>
    </location>
</feature>
<keyword evidence="3" id="KW-1185">Reference proteome</keyword>
<feature type="compositionally biased region" description="Low complexity" evidence="1">
    <location>
        <begin position="406"/>
        <end position="419"/>
    </location>
</feature>
<gene>
    <name evidence="2" type="ORF">Q4I31_001084</name>
</gene>
<feature type="region of interest" description="Disordered" evidence="1">
    <location>
        <begin position="1385"/>
        <end position="1513"/>
    </location>
</feature>
<feature type="region of interest" description="Disordered" evidence="1">
    <location>
        <begin position="1809"/>
        <end position="1843"/>
    </location>
</feature>
<evidence type="ECO:0000313" key="3">
    <source>
        <dbReference type="Proteomes" id="UP001500131"/>
    </source>
</evidence>
<feature type="compositionally biased region" description="Low complexity" evidence="1">
    <location>
        <begin position="726"/>
        <end position="736"/>
    </location>
</feature>
<feature type="compositionally biased region" description="Low complexity" evidence="1">
    <location>
        <begin position="1628"/>
        <end position="1645"/>
    </location>
</feature>
<protein>
    <submittedName>
        <fullName evidence="2">Uncharacterized protein</fullName>
    </submittedName>
</protein>
<feature type="compositionally biased region" description="Basic residues" evidence="1">
    <location>
        <begin position="1611"/>
        <end position="1620"/>
    </location>
</feature>
<accession>A0AAW3AVG3</accession>
<feature type="compositionally biased region" description="Basic and acidic residues" evidence="1">
    <location>
        <begin position="36"/>
        <end position="48"/>
    </location>
</feature>
<organism evidence="2 3">
    <name type="scientific">Leishmania lindenbergi</name>
    <dbReference type="NCBI Taxonomy" id="651832"/>
    <lineage>
        <taxon>Eukaryota</taxon>
        <taxon>Discoba</taxon>
        <taxon>Euglenozoa</taxon>
        <taxon>Kinetoplastea</taxon>
        <taxon>Metakinetoplastina</taxon>
        <taxon>Trypanosomatida</taxon>
        <taxon>Trypanosomatidae</taxon>
        <taxon>Leishmaniinae</taxon>
        <taxon>Leishmania</taxon>
    </lineage>
</organism>
<evidence type="ECO:0000313" key="2">
    <source>
        <dbReference type="EMBL" id="KAL0513012.1"/>
    </source>
</evidence>
<feature type="region of interest" description="Disordered" evidence="1">
    <location>
        <begin position="702"/>
        <end position="831"/>
    </location>
</feature>
<feature type="region of interest" description="Disordered" evidence="1">
    <location>
        <begin position="1020"/>
        <end position="1052"/>
    </location>
</feature>
<feature type="compositionally biased region" description="Polar residues" evidence="1">
    <location>
        <begin position="1362"/>
        <end position="1371"/>
    </location>
</feature>
<feature type="compositionally biased region" description="Polar residues" evidence="1">
    <location>
        <begin position="1020"/>
        <end position="1030"/>
    </location>
</feature>
<feature type="compositionally biased region" description="Pro residues" evidence="1">
    <location>
        <begin position="1087"/>
        <end position="1096"/>
    </location>
</feature>
<sequence>MLSFRDIARTPDDADVLQTSLEELHRRRHAKQQQQQERKRERQQREENPLLDEDAYSWSVADELSYRREVLNTWARQYPKLREAVASVGTAVSPRNAASWGTAATTPAAKAAPVFSVVDVVRPLYPSLWRIPAGTIPANFYTQSAAAVAVKDHSTQSCLVRVRWEAIRAMDPSGSIPHAQPQPQRVLARWPQGKPVSAKVAAVLRSIGIEKRNCEQCGKNVRWRQQQQQDEEEASQQQPDYRAWDRHSAVSAKLFGNQASSADSAKSAIKVVAVNKPDSRVMAVSAEVEDDGNSGGGSTADAPESALGHELYWPAHITRIRALFMGAAYLQDTFQGLSQLQQYERFEPVLASALVSPLRIVVDVVYAIDETSEALGLSIDPLVQVDTTTSLKACKDAPTSRDCDGLRSTSLDSRSDSITPSRGSMAARRGTLSPLEALAAVVDDECPVLLPSSLPPVLSDLNYGFMATSTTADTAAGGSGSAESQRVASQRMSLTDDPITANAAALCRSTLSTSPLSLYTILAGPVTQTHSIVLLRPTPDVVCTARARALEELEQRWRRLRQALADRLVTYEEQAPTVAVVQSSAQATSPAPVLTTPPAATTTTPSESLSQRRSLSPSAILTVELPDVDTYVSPLIDCSPQQDEGLPAKPAGAMSVMKGEMQYSTRVPQLQGGRLPRQPLTYRVDSAHDVYGRRLQLSFTSLRPSPADTDLCSAEHGAHNSKSRARSQPSRASQSPLGSSARDDGTWAAAAAPWSVPTPPKSPLPSQLSPSTPRQTRTPRADQGASSKDDGTTASAGGDARCKGSILGQERASAAAAPHRDAMTARTPQWARAPVSPTSVCSLASTDGLDAPCNNVSFSSMEGLRSALLPHGRRAETEESRVISAAVRSAGEWLRLRQAVARAQRQPATSPQPHLPTLTIEPRSPMSPDAFRLANNTGRVSTAAATDFLDKAPPSSAFLPPRRRSHDGDDSPHHRRRSEMESCLVVFASSRTVPEWQPMTSLQEARVTPHLSLDVHHTISDSAHQQSSTGRDGGGERVSPRSGRDGETPPTLLQLHSRVSKGGTLIIPHLSTCDAASTPTMPSSTPSIPPSPPPHAASPSTRMSISAGATAQPHAEDNGQPLSSVRHTIRQQSRILLYHPDAASSRGNTTYTSAQPSATPPPVLSSESPLQRSPTASSTMRESCGASDEPRSALTHISQPGKVALVDCKENEKAPTALQAACATASASSSSGDDPPMLSGTAAYPSNILMGPLFAAAAVQRASASRRAGAVASSSPLPMQAAARESHSDPALTSCPQSSSLPASSAAVAAPRAHVHSVSSLPQQKDDAIALSNDRNHTCGAAPVTSPSSGAAVEKADPQRPLRQTSPLQSNTNVVGVTTASVNHQVAQGGSSHTSDAVTSAESPLPRRPQSPAPPSVAGGNHDTHEAASISISPSSVKPQPSAVHADVTSAASRARGDPRLSSRFGASSSSRKDHRHALPEAPKTETSPSTDGDAGDSLRRHQQQQHAGPVSVAVSRDVLSESGNREVELPEQPVRLSGGLTSCSTPQLQNPYVITANASVAAPVSSCELATNLENLNQLMHSSREELPAAHRQATYAIPSRTASTDVRSSKRSTHPRHHPPSDAVQASATSSSSPTLSASALPLPKNPRPAQCRLWRMQSMIVGSTGNEKLDGVDPVAPIPCSRHTAPPLATSSASWAFSDPSISLLSSWVASSRGTSPAPQASSHSSRSSRGGEGRTLVVRSHQRTSSSQSGRQHHHDVITLSQSPSTTRRHRVLVRRVVRRHRSEVFVEEGGTLVYRAPMVASHHLRSDEGSGSGENDTAAPLLLPSSLDTRAASSHRVR</sequence>
<feature type="region of interest" description="Disordered" evidence="1">
    <location>
        <begin position="945"/>
        <end position="978"/>
    </location>
</feature>
<evidence type="ECO:0000256" key="1">
    <source>
        <dbReference type="SAM" id="MobiDB-lite"/>
    </source>
</evidence>
<feature type="compositionally biased region" description="Low complexity" evidence="1">
    <location>
        <begin position="764"/>
        <end position="773"/>
    </location>
</feature>
<feature type="region of interest" description="Disordered" evidence="1">
    <location>
        <begin position="396"/>
        <end position="426"/>
    </location>
</feature>
<feature type="compositionally biased region" description="Polar residues" evidence="1">
    <location>
        <begin position="1165"/>
        <end position="1181"/>
    </location>
</feature>
<feature type="compositionally biased region" description="Low complexity" evidence="1">
    <location>
        <begin position="1075"/>
        <end position="1086"/>
    </location>
</feature>
<feature type="compositionally biased region" description="Polar residues" evidence="1">
    <location>
        <begin position="1145"/>
        <end position="1157"/>
    </location>
</feature>
<feature type="region of interest" description="Disordered" evidence="1">
    <location>
        <begin position="903"/>
        <end position="924"/>
    </location>
</feature>
<feature type="region of interest" description="Disordered" evidence="1">
    <location>
        <begin position="25"/>
        <end position="50"/>
    </location>
</feature>
<feature type="compositionally biased region" description="Basic and acidic residues" evidence="1">
    <location>
        <begin position="1033"/>
        <end position="1047"/>
    </location>
</feature>
<feature type="region of interest" description="Disordered" evidence="1">
    <location>
        <begin position="582"/>
        <end position="615"/>
    </location>
</feature>
<feature type="region of interest" description="Disordered" evidence="1">
    <location>
        <begin position="1271"/>
        <end position="1308"/>
    </location>
</feature>
<feature type="compositionally biased region" description="Basic and acidic residues" evidence="1">
    <location>
        <begin position="396"/>
        <end position="405"/>
    </location>
</feature>
<dbReference type="Proteomes" id="UP001500131">
    <property type="component" value="Unassembled WGS sequence"/>
</dbReference>
<feature type="region of interest" description="Disordered" evidence="1">
    <location>
        <begin position="1073"/>
        <end position="1122"/>
    </location>
</feature>
<feature type="region of interest" description="Disordered" evidence="1">
    <location>
        <begin position="1586"/>
        <end position="1650"/>
    </location>
</feature>
<name>A0AAW3AVG3_9TRYP</name>
<feature type="region of interest" description="Disordered" evidence="1">
    <location>
        <begin position="1140"/>
        <end position="1198"/>
    </location>
</feature>
<feature type="compositionally biased region" description="Pro residues" evidence="1">
    <location>
        <begin position="1406"/>
        <end position="1415"/>
    </location>
</feature>
<proteinExistence type="predicted"/>